<proteinExistence type="predicted"/>
<dbReference type="EMBL" id="MN739341">
    <property type="protein sequence ID" value="QHS99400.1"/>
    <property type="molecule type" value="Genomic_DNA"/>
</dbReference>
<sequence>MACQKISCKKSIFICEKCTFKCSNKYNYNKHLLTKKHKILTNTDTNTYNIDVKHVKNIFMCECGKEYKHRQSLHNHKKICDYEKNNEIKINKKEEEDYKELLHSVIKQNTELQKTITNLIPKIGNTTNSHNNINQKFNINVFLNEECKDALTMEQFIDKIEVSMGNLLLTKNKGIDEGISNIFIENMSKLSLYERPMHCTDSKRDIIYIKSDADNGDDAQWEKDTDKEKIKRAIKRIESKQHKNLGIWMEEHPGWEDDAALKEEYLELMRSCTTDVKDQKIIKKVCNTVKID</sequence>
<evidence type="ECO:0008006" key="2">
    <source>
        <dbReference type="Google" id="ProtNLM"/>
    </source>
</evidence>
<protein>
    <recommendedName>
        <fullName evidence="2">C2H2-type domain-containing protein</fullName>
    </recommendedName>
</protein>
<dbReference type="AlphaFoldDB" id="A0A6C0C4S4"/>
<organism evidence="1">
    <name type="scientific">viral metagenome</name>
    <dbReference type="NCBI Taxonomy" id="1070528"/>
    <lineage>
        <taxon>unclassified sequences</taxon>
        <taxon>metagenomes</taxon>
        <taxon>organismal metagenomes</taxon>
    </lineage>
</organism>
<accession>A0A6C0C4S4</accession>
<name>A0A6C0C4S4_9ZZZZ</name>
<reference evidence="1" key="1">
    <citation type="journal article" date="2020" name="Nature">
        <title>Giant virus diversity and host interactions through global metagenomics.</title>
        <authorList>
            <person name="Schulz F."/>
            <person name="Roux S."/>
            <person name="Paez-Espino D."/>
            <person name="Jungbluth S."/>
            <person name="Walsh D.A."/>
            <person name="Denef V.J."/>
            <person name="McMahon K.D."/>
            <person name="Konstantinidis K.T."/>
            <person name="Eloe-Fadrosh E.A."/>
            <person name="Kyrpides N.C."/>
            <person name="Woyke T."/>
        </authorList>
    </citation>
    <scope>NUCLEOTIDE SEQUENCE</scope>
    <source>
        <strain evidence="1">GVMAG-M-3300020185-33</strain>
    </source>
</reference>
<evidence type="ECO:0000313" key="1">
    <source>
        <dbReference type="EMBL" id="QHS99400.1"/>
    </source>
</evidence>